<dbReference type="PANTHER" id="PTHR30474">
    <property type="entry name" value="CELL CYCLE PROTEIN"/>
    <property type="match status" value="1"/>
</dbReference>
<gene>
    <name evidence="9" type="primary">rodA</name>
    <name evidence="9" type="ORF">ACFSR2_02590</name>
</gene>
<dbReference type="EMBL" id="JBHULC010000003">
    <property type="protein sequence ID" value="MFD2519754.1"/>
    <property type="molecule type" value="Genomic_DNA"/>
</dbReference>
<keyword evidence="4 8" id="KW-1133">Transmembrane helix</keyword>
<feature type="transmembrane region" description="Helical" evidence="8">
    <location>
        <begin position="399"/>
        <end position="418"/>
    </location>
</feature>
<dbReference type="InterPro" id="IPR018365">
    <property type="entry name" value="Cell_cycle_FtsW-rel_CS"/>
</dbReference>
<proteinExistence type="predicted"/>
<evidence type="ECO:0000256" key="2">
    <source>
        <dbReference type="ARBA" id="ARBA00022692"/>
    </source>
</evidence>
<comment type="subcellular location">
    <subcellularLocation>
        <location evidence="1">Membrane</location>
        <topology evidence="1">Multi-pass membrane protein</topology>
    </subcellularLocation>
</comment>
<dbReference type="RefSeq" id="WP_340236390.1">
    <property type="nucleotide sequence ID" value="NZ_JBBEWC010000006.1"/>
</dbReference>
<dbReference type="PROSITE" id="PS00428">
    <property type="entry name" value="FTSW_RODA_SPOVE"/>
    <property type="match status" value="1"/>
</dbReference>
<feature type="transmembrane region" description="Helical" evidence="8">
    <location>
        <begin position="366"/>
        <end position="393"/>
    </location>
</feature>
<feature type="transmembrane region" description="Helical" evidence="8">
    <location>
        <begin position="333"/>
        <end position="354"/>
    </location>
</feature>
<feature type="transmembrane region" description="Helical" evidence="8">
    <location>
        <begin position="58"/>
        <end position="76"/>
    </location>
</feature>
<evidence type="ECO:0000256" key="5">
    <source>
        <dbReference type="ARBA" id="ARBA00023136"/>
    </source>
</evidence>
<evidence type="ECO:0000256" key="4">
    <source>
        <dbReference type="ARBA" id="ARBA00022989"/>
    </source>
</evidence>
<evidence type="ECO:0000256" key="8">
    <source>
        <dbReference type="SAM" id="Phobius"/>
    </source>
</evidence>
<name>A0ABW5J3N9_9BACT</name>
<feature type="transmembrane region" description="Helical" evidence="8">
    <location>
        <begin position="82"/>
        <end position="102"/>
    </location>
</feature>
<feature type="transmembrane region" description="Helical" evidence="8">
    <location>
        <begin position="210"/>
        <end position="228"/>
    </location>
</feature>
<evidence type="ECO:0000313" key="10">
    <source>
        <dbReference type="Proteomes" id="UP001597510"/>
    </source>
</evidence>
<evidence type="ECO:0000256" key="1">
    <source>
        <dbReference type="ARBA" id="ARBA00004141"/>
    </source>
</evidence>
<evidence type="ECO:0000313" key="9">
    <source>
        <dbReference type="EMBL" id="MFD2519754.1"/>
    </source>
</evidence>
<accession>A0ABW5J3N9</accession>
<keyword evidence="2 8" id="KW-0812">Transmembrane</keyword>
<evidence type="ECO:0000256" key="6">
    <source>
        <dbReference type="ARBA" id="ARBA00032370"/>
    </source>
</evidence>
<keyword evidence="10" id="KW-1185">Reference proteome</keyword>
<keyword evidence="3" id="KW-0133">Cell shape</keyword>
<dbReference type="Pfam" id="PF01098">
    <property type="entry name" value="FTSW_RODA_SPOVE"/>
    <property type="match status" value="2"/>
</dbReference>
<evidence type="ECO:0000256" key="3">
    <source>
        <dbReference type="ARBA" id="ARBA00022960"/>
    </source>
</evidence>
<feature type="transmembrane region" description="Helical" evidence="8">
    <location>
        <begin position="240"/>
        <end position="260"/>
    </location>
</feature>
<dbReference type="Proteomes" id="UP001597510">
    <property type="component" value="Unassembled WGS sequence"/>
</dbReference>
<dbReference type="NCBIfam" id="NF037961">
    <property type="entry name" value="RodA_shape"/>
    <property type="match status" value="1"/>
</dbReference>
<dbReference type="InterPro" id="IPR001182">
    <property type="entry name" value="FtsW/RodA"/>
</dbReference>
<reference evidence="10" key="1">
    <citation type="journal article" date="2019" name="Int. J. Syst. Evol. Microbiol.">
        <title>The Global Catalogue of Microorganisms (GCM) 10K type strain sequencing project: providing services to taxonomists for standard genome sequencing and annotation.</title>
        <authorList>
            <consortium name="The Broad Institute Genomics Platform"/>
            <consortium name="The Broad Institute Genome Sequencing Center for Infectious Disease"/>
            <person name="Wu L."/>
            <person name="Ma J."/>
        </authorList>
    </citation>
    <scope>NUCLEOTIDE SEQUENCE [LARGE SCALE GENOMIC DNA]</scope>
    <source>
        <strain evidence="10">KCTC 52344</strain>
    </source>
</reference>
<sequence length="428" mass="48229">MARDIDIREGIDWTTVWLYGALVFFGWLNIYAAVYNPEASTHSFSDIISLSHNAGRQFMFIVASFFLILIILFVDYKVYDSFAYIFYGIIILVLIGTIFLATEIKGSRSWIKIGTFSFQPAEVSKVITALALSKYLSTQGVSITKFRDAFVAGVMVFLPPVIIIMQKETGSALTFAAFVAVFYREGLPGIYPALGIALVILFIFTLFFPQWYIIIGIVVLCALFWYLFLKRYERTQQNLFRLIGVFVIASLFVFGTDFFINKVLQPHQQKRIQVLVNPDSDPLGAGWNVTQSRIAISSGGVIGKGYLQGTQTKFDFVPEQSTDFIFCTVGEEWGFLGSLIVILIFAALLNRIINLAEKQRSKFSRIYGYCVASILFFHLLVNIGMTIGLMPVIGIPLPFLSYGGSSLWSFTILLFIFLKLDAHRSYKV</sequence>
<protein>
    <recommendedName>
        <fullName evidence="7">Cell wall polymerase</fullName>
    </recommendedName>
    <alternativeName>
        <fullName evidence="6">Peptidoglycan polymerase</fullName>
    </alternativeName>
</protein>
<feature type="transmembrane region" description="Helical" evidence="8">
    <location>
        <begin position="149"/>
        <end position="165"/>
    </location>
</feature>
<comment type="caution">
    <text evidence="9">The sequence shown here is derived from an EMBL/GenBank/DDBJ whole genome shotgun (WGS) entry which is preliminary data.</text>
</comment>
<evidence type="ECO:0000256" key="7">
    <source>
        <dbReference type="ARBA" id="ARBA00033270"/>
    </source>
</evidence>
<feature type="transmembrane region" description="Helical" evidence="8">
    <location>
        <begin position="186"/>
        <end position="204"/>
    </location>
</feature>
<organism evidence="9 10">
    <name type="scientific">Emticicia soli</name>
    <dbReference type="NCBI Taxonomy" id="2027878"/>
    <lineage>
        <taxon>Bacteria</taxon>
        <taxon>Pseudomonadati</taxon>
        <taxon>Bacteroidota</taxon>
        <taxon>Cytophagia</taxon>
        <taxon>Cytophagales</taxon>
        <taxon>Leadbetterellaceae</taxon>
        <taxon>Emticicia</taxon>
    </lineage>
</organism>
<keyword evidence="5 8" id="KW-0472">Membrane</keyword>
<dbReference type="PANTHER" id="PTHR30474:SF1">
    <property type="entry name" value="PEPTIDOGLYCAN GLYCOSYLTRANSFERASE MRDB"/>
    <property type="match status" value="1"/>
</dbReference>
<feature type="transmembrane region" description="Helical" evidence="8">
    <location>
        <begin position="16"/>
        <end position="37"/>
    </location>
</feature>